<feature type="compositionally biased region" description="Basic residues" evidence="6">
    <location>
        <begin position="104"/>
        <end position="118"/>
    </location>
</feature>
<accession>A0A1W4WME5</accession>
<evidence type="ECO:0000256" key="5">
    <source>
        <dbReference type="ARBA" id="ARBA00023136"/>
    </source>
</evidence>
<evidence type="ECO:0000313" key="9">
    <source>
        <dbReference type="RefSeq" id="XP_018321220.1"/>
    </source>
</evidence>
<sequence>MFLHLKLVIWAISSSSHIYGEKINNQELPLYITKMNAAVNIGVEDTTATLVRYGLYLGALFQIICLLACIILPESVEDGSSWSTKGDTDDDSSEHSTPQNTPRRPYHRVRKQDKKKRR</sequence>
<keyword evidence="8" id="KW-1185">Reference proteome</keyword>
<evidence type="ECO:0000256" key="1">
    <source>
        <dbReference type="ARBA" id="ARBA00004167"/>
    </source>
</evidence>
<dbReference type="AlphaFoldDB" id="A0A1W4WME5"/>
<organism evidence="8 9">
    <name type="scientific">Agrilus planipennis</name>
    <name type="common">Emerald ash borer</name>
    <name type="synonym">Agrilus marcopoli</name>
    <dbReference type="NCBI Taxonomy" id="224129"/>
    <lineage>
        <taxon>Eukaryota</taxon>
        <taxon>Metazoa</taxon>
        <taxon>Ecdysozoa</taxon>
        <taxon>Arthropoda</taxon>
        <taxon>Hexapoda</taxon>
        <taxon>Insecta</taxon>
        <taxon>Pterygota</taxon>
        <taxon>Neoptera</taxon>
        <taxon>Endopterygota</taxon>
        <taxon>Coleoptera</taxon>
        <taxon>Polyphaga</taxon>
        <taxon>Elateriformia</taxon>
        <taxon>Buprestoidea</taxon>
        <taxon>Buprestidae</taxon>
        <taxon>Agrilinae</taxon>
        <taxon>Agrilus</taxon>
    </lineage>
</organism>
<dbReference type="RefSeq" id="XP_018321220.1">
    <property type="nucleotide sequence ID" value="XM_018465718.2"/>
</dbReference>
<feature type="region of interest" description="Disordered" evidence="6">
    <location>
        <begin position="77"/>
        <end position="118"/>
    </location>
</feature>
<evidence type="ECO:0000256" key="7">
    <source>
        <dbReference type="SAM" id="Phobius"/>
    </source>
</evidence>
<dbReference type="GeneID" id="108734241"/>
<gene>
    <name evidence="9" type="primary">LOC108734241</name>
</gene>
<dbReference type="PANTHER" id="PTHR14409">
    <property type="entry name" value="MANNOSIDASE, BETA A, LYSOSOMAL-LIKE, MANBAL PROTEIN"/>
    <property type="match status" value="1"/>
</dbReference>
<evidence type="ECO:0000256" key="2">
    <source>
        <dbReference type="ARBA" id="ARBA00006839"/>
    </source>
</evidence>
<dbReference type="OrthoDB" id="10040809at2759"/>
<dbReference type="InterPro" id="IPR009621">
    <property type="entry name" value="UPF0239"/>
</dbReference>
<dbReference type="FunCoup" id="A0A1W4WME5">
    <property type="interactions" value="43"/>
</dbReference>
<comment type="subcellular location">
    <subcellularLocation>
        <location evidence="1">Membrane</location>
        <topology evidence="1">Single-pass membrane protein</topology>
    </subcellularLocation>
</comment>
<keyword evidence="3 7" id="KW-0812">Transmembrane</keyword>
<reference evidence="9" key="1">
    <citation type="submission" date="2025-08" db="UniProtKB">
        <authorList>
            <consortium name="RefSeq"/>
        </authorList>
    </citation>
    <scope>IDENTIFICATION</scope>
    <source>
        <tissue evidence="9">Entire body</tissue>
    </source>
</reference>
<protein>
    <submittedName>
        <fullName evidence="9">Protein anon-73B1 isoform X1</fullName>
    </submittedName>
</protein>
<evidence type="ECO:0000256" key="4">
    <source>
        <dbReference type="ARBA" id="ARBA00022989"/>
    </source>
</evidence>
<proteinExistence type="inferred from homology"/>
<keyword evidence="5 7" id="KW-0472">Membrane</keyword>
<dbReference type="GO" id="GO:0016020">
    <property type="term" value="C:membrane"/>
    <property type="evidence" value="ECO:0007669"/>
    <property type="project" value="UniProtKB-SubCell"/>
</dbReference>
<comment type="similarity">
    <text evidence="2">Belongs to the UPF0239 family.</text>
</comment>
<keyword evidence="4 7" id="KW-1133">Transmembrane helix</keyword>
<dbReference type="InParanoid" id="A0A1W4WME5"/>
<name>A0A1W4WME5_AGRPL</name>
<dbReference type="KEGG" id="apln:108734241"/>
<dbReference type="Pfam" id="PF06783">
    <property type="entry name" value="UPF0239"/>
    <property type="match status" value="1"/>
</dbReference>
<dbReference type="PANTHER" id="PTHR14409:SF0">
    <property type="entry name" value="PROTEIN MANBAL"/>
    <property type="match status" value="1"/>
</dbReference>
<evidence type="ECO:0000313" key="8">
    <source>
        <dbReference type="Proteomes" id="UP000192223"/>
    </source>
</evidence>
<dbReference type="Proteomes" id="UP000192223">
    <property type="component" value="Unplaced"/>
</dbReference>
<feature type="transmembrane region" description="Helical" evidence="7">
    <location>
        <begin position="53"/>
        <end position="72"/>
    </location>
</feature>
<evidence type="ECO:0000256" key="6">
    <source>
        <dbReference type="SAM" id="MobiDB-lite"/>
    </source>
</evidence>
<evidence type="ECO:0000256" key="3">
    <source>
        <dbReference type="ARBA" id="ARBA00022692"/>
    </source>
</evidence>